<dbReference type="AlphaFoldDB" id="A0A1F5E3I9"/>
<gene>
    <name evidence="1" type="ORF">A2160_01165</name>
</gene>
<protein>
    <recommendedName>
        <fullName evidence="3">Cytidylate kinase</fullName>
    </recommendedName>
</protein>
<dbReference type="STRING" id="1797457.A2160_01165"/>
<dbReference type="SUPFAM" id="SSF52540">
    <property type="entry name" value="P-loop containing nucleoside triphosphate hydrolases"/>
    <property type="match status" value="1"/>
</dbReference>
<sequence length="205" mass="23634">MDKSKRLPFIAVSREAGSGGKLIAKMVAQKLGFKFYDEGLIDLVAKTAHKRKRVIVALDEREREFIDDLVHRLLNPEYVSAQTYIKSLVQVIQALALKGGIVILGRGANFVVERHAGLNVRVIAPYLVRVGYTMKYEKRSKEDAQYRIKKYDRERKEFVRQFFGKDPSNTNYYDVVINTEQTSIEQAVEMILEAYRQKFKGVRLV</sequence>
<reference evidence="1 2" key="1">
    <citation type="journal article" date="2016" name="Nat. Commun.">
        <title>Thousands of microbial genomes shed light on interconnected biogeochemical processes in an aquifer system.</title>
        <authorList>
            <person name="Anantharaman K."/>
            <person name="Brown C.T."/>
            <person name="Hug L.A."/>
            <person name="Sharon I."/>
            <person name="Castelle C.J."/>
            <person name="Probst A.J."/>
            <person name="Thomas B.C."/>
            <person name="Singh A."/>
            <person name="Wilkins M.J."/>
            <person name="Karaoz U."/>
            <person name="Brodie E.L."/>
            <person name="Williams K.H."/>
            <person name="Hubbard S.S."/>
            <person name="Banfield J.F."/>
        </authorList>
    </citation>
    <scope>NUCLEOTIDE SEQUENCE [LARGE SCALE GENOMIC DNA]</scope>
</reference>
<comment type="caution">
    <text evidence="1">The sequence shown here is derived from an EMBL/GenBank/DDBJ whole genome shotgun (WGS) entry which is preliminary data.</text>
</comment>
<dbReference type="EMBL" id="MEZK01000029">
    <property type="protein sequence ID" value="OGD61955.1"/>
    <property type="molecule type" value="Genomic_DNA"/>
</dbReference>
<evidence type="ECO:0000313" key="1">
    <source>
        <dbReference type="EMBL" id="OGD61955.1"/>
    </source>
</evidence>
<dbReference type="Proteomes" id="UP000177006">
    <property type="component" value="Unassembled WGS sequence"/>
</dbReference>
<dbReference type="Pfam" id="PF13189">
    <property type="entry name" value="Cytidylate_kin2"/>
    <property type="match status" value="1"/>
</dbReference>
<accession>A0A1F5E3I9</accession>
<proteinExistence type="predicted"/>
<evidence type="ECO:0000313" key="2">
    <source>
        <dbReference type="Proteomes" id="UP000177006"/>
    </source>
</evidence>
<organism evidence="1 2">
    <name type="scientific">Candidatus Beckwithbacteria bacterium RBG_13_42_9</name>
    <dbReference type="NCBI Taxonomy" id="1797457"/>
    <lineage>
        <taxon>Bacteria</taxon>
        <taxon>Candidatus Beckwithiibacteriota</taxon>
    </lineage>
</organism>
<evidence type="ECO:0008006" key="3">
    <source>
        <dbReference type="Google" id="ProtNLM"/>
    </source>
</evidence>
<name>A0A1F5E3I9_9BACT</name>
<dbReference type="Gene3D" id="3.40.50.300">
    <property type="entry name" value="P-loop containing nucleotide triphosphate hydrolases"/>
    <property type="match status" value="1"/>
</dbReference>
<dbReference type="InterPro" id="IPR027417">
    <property type="entry name" value="P-loop_NTPase"/>
</dbReference>